<keyword evidence="1" id="KW-0472">Membrane</keyword>
<dbReference type="EMBL" id="LAZR01005984">
    <property type="protein sequence ID" value="KKM95619.1"/>
    <property type="molecule type" value="Genomic_DNA"/>
</dbReference>
<keyword evidence="1" id="KW-1133">Transmembrane helix</keyword>
<organism evidence="2">
    <name type="scientific">marine sediment metagenome</name>
    <dbReference type="NCBI Taxonomy" id="412755"/>
    <lineage>
        <taxon>unclassified sequences</taxon>
        <taxon>metagenomes</taxon>
        <taxon>ecological metagenomes</taxon>
    </lineage>
</organism>
<reference evidence="2" key="1">
    <citation type="journal article" date="2015" name="Nature">
        <title>Complex archaea that bridge the gap between prokaryotes and eukaryotes.</title>
        <authorList>
            <person name="Spang A."/>
            <person name="Saw J.H."/>
            <person name="Jorgensen S.L."/>
            <person name="Zaremba-Niedzwiedzka K."/>
            <person name="Martijn J."/>
            <person name="Lind A.E."/>
            <person name="van Eijk R."/>
            <person name="Schleper C."/>
            <person name="Guy L."/>
            <person name="Ettema T.J."/>
        </authorList>
    </citation>
    <scope>NUCLEOTIDE SEQUENCE</scope>
</reference>
<evidence type="ECO:0000256" key="1">
    <source>
        <dbReference type="SAM" id="Phobius"/>
    </source>
</evidence>
<dbReference type="AlphaFoldDB" id="A0A0F9LKM1"/>
<name>A0A0F9LKM1_9ZZZZ</name>
<protein>
    <submittedName>
        <fullName evidence="2">Uncharacterized protein</fullName>
    </submittedName>
</protein>
<sequence>MVETHQHFGRRVHNLERNSARLSKGYYSTVRNDGLIVARPARQTSSFPFKLVFILVALFFLYKAFVLSVIGYDTYQSRLTTLSNGTAFEQAGAWFLGIDPITLAVSAKMGPVFRG</sequence>
<feature type="transmembrane region" description="Helical" evidence="1">
    <location>
        <begin position="92"/>
        <end position="113"/>
    </location>
</feature>
<gene>
    <name evidence="2" type="ORF">LCGC14_1186400</name>
</gene>
<evidence type="ECO:0000313" key="2">
    <source>
        <dbReference type="EMBL" id="KKM95619.1"/>
    </source>
</evidence>
<feature type="transmembrane region" description="Helical" evidence="1">
    <location>
        <begin position="51"/>
        <end position="72"/>
    </location>
</feature>
<keyword evidence="1" id="KW-0812">Transmembrane</keyword>
<comment type="caution">
    <text evidence="2">The sequence shown here is derived from an EMBL/GenBank/DDBJ whole genome shotgun (WGS) entry which is preliminary data.</text>
</comment>
<accession>A0A0F9LKM1</accession>
<proteinExistence type="predicted"/>